<evidence type="ECO:0000256" key="4">
    <source>
        <dbReference type="ARBA" id="ARBA00022692"/>
    </source>
</evidence>
<feature type="domain" description="Major facilitator superfamily (MFS) profile" evidence="8">
    <location>
        <begin position="207"/>
        <end position="419"/>
    </location>
</feature>
<dbReference type="CDD" id="cd06173">
    <property type="entry name" value="MFS_MefA_like"/>
    <property type="match status" value="1"/>
</dbReference>
<keyword evidence="2" id="KW-0813">Transport</keyword>
<comment type="subcellular location">
    <subcellularLocation>
        <location evidence="1">Cell membrane</location>
        <topology evidence="1">Multi-pass membrane protein</topology>
    </subcellularLocation>
</comment>
<proteinExistence type="predicted"/>
<protein>
    <submittedName>
        <fullName evidence="9">Predicted arabinose efflux permease, MFS family</fullName>
    </submittedName>
</protein>
<keyword evidence="10" id="KW-1185">Reference proteome</keyword>
<dbReference type="InterPro" id="IPR010290">
    <property type="entry name" value="TM_effector"/>
</dbReference>
<organism evidence="9 10">
    <name type="scientific">Microlunatus soli</name>
    <dbReference type="NCBI Taxonomy" id="630515"/>
    <lineage>
        <taxon>Bacteria</taxon>
        <taxon>Bacillati</taxon>
        <taxon>Actinomycetota</taxon>
        <taxon>Actinomycetes</taxon>
        <taxon>Propionibacteriales</taxon>
        <taxon>Propionibacteriaceae</taxon>
        <taxon>Microlunatus</taxon>
    </lineage>
</organism>
<dbReference type="InterPro" id="IPR036259">
    <property type="entry name" value="MFS_trans_sf"/>
</dbReference>
<dbReference type="OrthoDB" id="9815525at2"/>
<dbReference type="GO" id="GO:0022857">
    <property type="term" value="F:transmembrane transporter activity"/>
    <property type="evidence" value="ECO:0007669"/>
    <property type="project" value="InterPro"/>
</dbReference>
<dbReference type="Gene3D" id="1.20.1250.20">
    <property type="entry name" value="MFS general substrate transporter like domains"/>
    <property type="match status" value="1"/>
</dbReference>
<evidence type="ECO:0000256" key="5">
    <source>
        <dbReference type="ARBA" id="ARBA00022989"/>
    </source>
</evidence>
<feature type="transmembrane region" description="Helical" evidence="7">
    <location>
        <begin position="51"/>
        <end position="73"/>
    </location>
</feature>
<gene>
    <name evidence="9" type="ORF">SAMN04489812_4984</name>
</gene>
<feature type="transmembrane region" description="Helical" evidence="7">
    <location>
        <begin position="93"/>
        <end position="120"/>
    </location>
</feature>
<evidence type="ECO:0000256" key="1">
    <source>
        <dbReference type="ARBA" id="ARBA00004651"/>
    </source>
</evidence>
<dbReference type="SUPFAM" id="SSF103473">
    <property type="entry name" value="MFS general substrate transporter"/>
    <property type="match status" value="1"/>
</dbReference>
<dbReference type="Proteomes" id="UP000199103">
    <property type="component" value="Chromosome I"/>
</dbReference>
<dbReference type="AlphaFoldDB" id="A0A1H1Z4U0"/>
<evidence type="ECO:0000256" key="2">
    <source>
        <dbReference type="ARBA" id="ARBA00022448"/>
    </source>
</evidence>
<evidence type="ECO:0000256" key="7">
    <source>
        <dbReference type="SAM" id="Phobius"/>
    </source>
</evidence>
<sequence length="419" mass="44155">MSEQPSVPPWRNHDFVHLWIAQATGLVGQQFSVLAVPLVAIITLQASAPTVGLLVAVFNLPWLIFGLFVGVIVDRVSRRRLLIISDVARAVLLLSVPVAALLGWLTIGQLFVLAILVGAFDVCWLTAYRSYIPNVVPSERLEQAYAATGATDGVTRTAVPSLAGFIIQALGPPAGLLITGASYLVSAVSNATIRRRERPPMPDDHEPVLRAFLDGLIYTWRQRTVRSLAISDGLYFFAWSASQSITLVFLNRDLGLSAGMIGVVYSVGTVGGLVAAFLARRIGSRFGAGRSIVSGSLLRSAGMALLPLAIVAGPLALPVVIGSRLVNAFGWTLWDVHQETTKQRLLADAVRGRANGSVQFVSGAALALGSAAGAGLAGLLDVELALTISGIATLSAVLWLAVAGIWSVRTTPETVAEPG</sequence>
<accession>A0A1H1Z4U0</accession>
<evidence type="ECO:0000259" key="8">
    <source>
        <dbReference type="PROSITE" id="PS50850"/>
    </source>
</evidence>
<dbReference type="PANTHER" id="PTHR23513">
    <property type="entry name" value="INTEGRAL MEMBRANE EFFLUX PROTEIN-RELATED"/>
    <property type="match status" value="1"/>
</dbReference>
<dbReference type="PROSITE" id="PS50850">
    <property type="entry name" value="MFS"/>
    <property type="match status" value="1"/>
</dbReference>
<feature type="transmembrane region" description="Helical" evidence="7">
    <location>
        <begin position="386"/>
        <end position="408"/>
    </location>
</feature>
<keyword evidence="4 7" id="KW-0812">Transmembrane</keyword>
<evidence type="ECO:0000313" key="9">
    <source>
        <dbReference type="EMBL" id="SDT28734.1"/>
    </source>
</evidence>
<evidence type="ECO:0000256" key="3">
    <source>
        <dbReference type="ARBA" id="ARBA00022475"/>
    </source>
</evidence>
<reference evidence="9 10" key="1">
    <citation type="submission" date="2016-10" db="EMBL/GenBank/DDBJ databases">
        <authorList>
            <person name="de Groot N.N."/>
        </authorList>
    </citation>
    <scope>NUCLEOTIDE SEQUENCE [LARGE SCALE GENOMIC DNA]</scope>
    <source>
        <strain evidence="9 10">DSM 21800</strain>
    </source>
</reference>
<evidence type="ECO:0000256" key="6">
    <source>
        <dbReference type="ARBA" id="ARBA00023136"/>
    </source>
</evidence>
<feature type="transmembrane region" description="Helical" evidence="7">
    <location>
        <begin position="300"/>
        <end position="321"/>
    </location>
</feature>
<name>A0A1H1Z4U0_9ACTN</name>
<feature type="transmembrane region" description="Helical" evidence="7">
    <location>
        <begin position="256"/>
        <end position="279"/>
    </location>
</feature>
<dbReference type="RefSeq" id="WP_091528565.1">
    <property type="nucleotide sequence ID" value="NZ_LT629772.1"/>
</dbReference>
<dbReference type="Pfam" id="PF05977">
    <property type="entry name" value="MFS_3"/>
    <property type="match status" value="1"/>
</dbReference>
<keyword evidence="6 7" id="KW-0472">Membrane</keyword>
<keyword evidence="5 7" id="KW-1133">Transmembrane helix</keyword>
<feature type="transmembrane region" description="Helical" evidence="7">
    <location>
        <begin position="233"/>
        <end position="250"/>
    </location>
</feature>
<dbReference type="GO" id="GO:0005886">
    <property type="term" value="C:plasma membrane"/>
    <property type="evidence" value="ECO:0007669"/>
    <property type="project" value="UniProtKB-SubCell"/>
</dbReference>
<evidence type="ECO:0000313" key="10">
    <source>
        <dbReference type="Proteomes" id="UP000199103"/>
    </source>
</evidence>
<dbReference type="PANTHER" id="PTHR23513:SF6">
    <property type="entry name" value="MAJOR FACILITATOR SUPERFAMILY ASSOCIATED DOMAIN-CONTAINING PROTEIN"/>
    <property type="match status" value="1"/>
</dbReference>
<dbReference type="InterPro" id="IPR020846">
    <property type="entry name" value="MFS_dom"/>
</dbReference>
<feature type="transmembrane region" description="Helical" evidence="7">
    <location>
        <begin position="360"/>
        <end position="379"/>
    </location>
</feature>
<dbReference type="EMBL" id="LT629772">
    <property type="protein sequence ID" value="SDT28734.1"/>
    <property type="molecule type" value="Genomic_DNA"/>
</dbReference>
<dbReference type="STRING" id="630515.SAMN04489812_4984"/>
<keyword evidence="3" id="KW-1003">Cell membrane</keyword>
<feature type="transmembrane region" description="Helical" evidence="7">
    <location>
        <begin position="20"/>
        <end position="44"/>
    </location>
</feature>